<dbReference type="Proteomes" id="UP001595075">
    <property type="component" value="Unassembled WGS sequence"/>
</dbReference>
<comment type="caution">
    <text evidence="3">The sequence shown here is derived from an EMBL/GenBank/DDBJ whole genome shotgun (WGS) entry which is preliminary data.</text>
</comment>
<dbReference type="InterPro" id="IPR038772">
    <property type="entry name" value="Sph/SMPD2-like"/>
</dbReference>
<dbReference type="InterPro" id="IPR036404">
    <property type="entry name" value="Jacalin-like_lectin_dom_sf"/>
</dbReference>
<evidence type="ECO:0000256" key="1">
    <source>
        <dbReference type="SAM" id="SignalP"/>
    </source>
</evidence>
<reference evidence="3 4" key="1">
    <citation type="journal article" date="2024" name="Commun. Biol.">
        <title>Comparative genomic analysis of thermophilic fungi reveals convergent evolutionary adaptations and gene losses.</title>
        <authorList>
            <person name="Steindorff A.S."/>
            <person name="Aguilar-Pontes M.V."/>
            <person name="Robinson A.J."/>
            <person name="Andreopoulos B."/>
            <person name="LaButti K."/>
            <person name="Kuo A."/>
            <person name="Mondo S."/>
            <person name="Riley R."/>
            <person name="Otillar R."/>
            <person name="Haridas S."/>
            <person name="Lipzen A."/>
            <person name="Grimwood J."/>
            <person name="Schmutz J."/>
            <person name="Clum A."/>
            <person name="Reid I.D."/>
            <person name="Moisan M.C."/>
            <person name="Butler G."/>
            <person name="Nguyen T.T.M."/>
            <person name="Dewar K."/>
            <person name="Conant G."/>
            <person name="Drula E."/>
            <person name="Henrissat B."/>
            <person name="Hansel C."/>
            <person name="Singer S."/>
            <person name="Hutchinson M.I."/>
            <person name="de Vries R.P."/>
            <person name="Natvig D.O."/>
            <person name="Powell A.J."/>
            <person name="Tsang A."/>
            <person name="Grigoriev I.V."/>
        </authorList>
    </citation>
    <scope>NUCLEOTIDE SEQUENCE [LARGE SCALE GENOMIC DNA]</scope>
    <source>
        <strain evidence="3 4">CBS 494.80</strain>
    </source>
</reference>
<sequence>MARLTFSLAAAAASLVSSVSAAATSGDFNVLTMNVAGLPAIFNGNEIPGDKTTNSRLIGSLFAKYDYDVIHVQEDFNFHAAIYATDDHPFRTATSGGVPFGSGLNTLSNFDWINFSRKKWNVCSDASSADCLTPKGFTFMRAKVEEGVYIDMYNLHADAGTEPKDIEARAANMKEVSDYIKTWSVGNAVLVFGDTNSRYSRKSVGDVANIFAEQNGMKDVFAEIPRKGITPTVETLCSNPSLDNTCETVDKHFYRGSRQLSLQATAFNYDSSKFLQADGSILSDHNPIAVNYTWAASPSFRQSNYYGGPHGTWFNDLDALPAKPKTSVITFRGSNRVDSVGLTLTNGQTFAHGGNGGNVASLTLASNEFWTSAKLCQAQKDKRTRIFYILATTSTGRTISTGKTTSDCVTYSAPAGWQIVGYNGQVGDEVDQLALIYAPQ</sequence>
<dbReference type="PANTHER" id="PTHR16320">
    <property type="entry name" value="SPHINGOMYELINASE FAMILY MEMBER"/>
    <property type="match status" value="1"/>
</dbReference>
<accession>A0ABR4CHT7</accession>
<keyword evidence="1" id="KW-0732">Signal</keyword>
<dbReference type="Pfam" id="PF01419">
    <property type="entry name" value="Jacalin"/>
    <property type="match status" value="1"/>
</dbReference>
<dbReference type="Gene3D" id="2.100.10.30">
    <property type="entry name" value="Jacalin-like lectin domain"/>
    <property type="match status" value="1"/>
</dbReference>
<dbReference type="SUPFAM" id="SSF56219">
    <property type="entry name" value="DNase I-like"/>
    <property type="match status" value="1"/>
</dbReference>
<dbReference type="InterPro" id="IPR036691">
    <property type="entry name" value="Endo/exonu/phosph_ase_sf"/>
</dbReference>
<dbReference type="SMART" id="SM00915">
    <property type="entry name" value="Jacalin"/>
    <property type="match status" value="1"/>
</dbReference>
<evidence type="ECO:0000259" key="2">
    <source>
        <dbReference type="SMART" id="SM00915"/>
    </source>
</evidence>
<dbReference type="Gene3D" id="3.60.10.10">
    <property type="entry name" value="Endonuclease/exonuclease/phosphatase"/>
    <property type="match status" value="1"/>
</dbReference>
<evidence type="ECO:0000313" key="4">
    <source>
        <dbReference type="Proteomes" id="UP001595075"/>
    </source>
</evidence>
<name>A0ABR4CHT7_9HELO</name>
<feature type="signal peptide" evidence="1">
    <location>
        <begin position="1"/>
        <end position="21"/>
    </location>
</feature>
<feature type="chain" id="PRO_5046145870" description="Jacalin-type lectin domain-containing protein" evidence="1">
    <location>
        <begin position="22"/>
        <end position="440"/>
    </location>
</feature>
<dbReference type="PANTHER" id="PTHR16320:SF1">
    <property type="entry name" value="SPHINGOMYELINASE DDB_G0288017"/>
    <property type="match status" value="1"/>
</dbReference>
<keyword evidence="4" id="KW-1185">Reference proteome</keyword>
<dbReference type="InterPro" id="IPR000300">
    <property type="entry name" value="IPPc"/>
</dbReference>
<organism evidence="3 4">
    <name type="scientific">Oculimacula yallundae</name>
    <dbReference type="NCBI Taxonomy" id="86028"/>
    <lineage>
        <taxon>Eukaryota</taxon>
        <taxon>Fungi</taxon>
        <taxon>Dikarya</taxon>
        <taxon>Ascomycota</taxon>
        <taxon>Pezizomycotina</taxon>
        <taxon>Leotiomycetes</taxon>
        <taxon>Helotiales</taxon>
        <taxon>Ploettnerulaceae</taxon>
        <taxon>Oculimacula</taxon>
    </lineage>
</organism>
<dbReference type="EMBL" id="JAZHXI010000007">
    <property type="protein sequence ID" value="KAL2069528.1"/>
    <property type="molecule type" value="Genomic_DNA"/>
</dbReference>
<protein>
    <recommendedName>
        <fullName evidence="2">Jacalin-type lectin domain-containing protein</fullName>
    </recommendedName>
</protein>
<dbReference type="InterPro" id="IPR001229">
    <property type="entry name" value="Jacalin-like_lectin_dom"/>
</dbReference>
<dbReference type="CDD" id="cd09615">
    <property type="entry name" value="Jacalin_EEP"/>
    <property type="match status" value="1"/>
</dbReference>
<dbReference type="Pfam" id="PF22669">
    <property type="entry name" value="Exo_endo_phos2"/>
    <property type="match status" value="1"/>
</dbReference>
<gene>
    <name evidence="3" type="ORF">VTL71DRAFT_14207</name>
</gene>
<proteinExistence type="predicted"/>
<dbReference type="SUPFAM" id="SSF51101">
    <property type="entry name" value="Mannose-binding lectins"/>
    <property type="match status" value="1"/>
</dbReference>
<feature type="domain" description="Jacalin-type lectin" evidence="2">
    <location>
        <begin position="311"/>
        <end position="439"/>
    </location>
</feature>
<evidence type="ECO:0000313" key="3">
    <source>
        <dbReference type="EMBL" id="KAL2069528.1"/>
    </source>
</evidence>